<comment type="similarity">
    <text evidence="1">Belongs to the UPF0065 (bug) family.</text>
</comment>
<dbReference type="SUPFAM" id="SSF53850">
    <property type="entry name" value="Periplasmic binding protein-like II"/>
    <property type="match status" value="1"/>
</dbReference>
<evidence type="ECO:0000313" key="3">
    <source>
        <dbReference type="EMBL" id="MBK6006576.1"/>
    </source>
</evidence>
<sequence length="330" mass="34855">MLKTRRRLHALLASLCLTCLLPATPASAADAWPSRPLTLVVPYPAGGVADQLARALGNALSQRLGQPVLVDNRAGANGNLGAAWVARQQPADGYTMVLGSVSNLAINPHLYTSMGYDPLQDLQPVTLTHTMPNVLVAGPQTPYKNVADLVAAAKAKPGAIAFGSAGNGNTMHLTGVQFENAADVRLLHVPYKGGPPALQDVMGGQIPLMFHNLPAVVTMHKAGKVRVLAVADTKRSLLLPDVPTFAELGYPGVVTNVWNGVLVRHGTPAPIVARLNKEMVAILQSPGFRKPLEDQGYEVLSSTPQQFTDLLKKDTAAMAGLVRQAGLTMQ</sequence>
<evidence type="ECO:0000256" key="1">
    <source>
        <dbReference type="ARBA" id="ARBA00006987"/>
    </source>
</evidence>
<dbReference type="CDD" id="cd07012">
    <property type="entry name" value="PBP2_Bug_TTT"/>
    <property type="match status" value="1"/>
</dbReference>
<protein>
    <submittedName>
        <fullName evidence="3">Tripartite tricarboxylate transporter substrate binding protein</fullName>
    </submittedName>
</protein>
<dbReference type="PANTHER" id="PTHR42928:SF5">
    <property type="entry name" value="BLR1237 PROTEIN"/>
    <property type="match status" value="1"/>
</dbReference>
<dbReference type="AlphaFoldDB" id="A0A934WME8"/>
<dbReference type="Proteomes" id="UP000630528">
    <property type="component" value="Unassembled WGS sequence"/>
</dbReference>
<name>A0A934WME8_9BURK</name>
<evidence type="ECO:0000313" key="4">
    <source>
        <dbReference type="Proteomes" id="UP000630528"/>
    </source>
</evidence>
<accession>A0A934WME8</accession>
<comment type="caution">
    <text evidence="3">The sequence shown here is derived from an EMBL/GenBank/DDBJ whole genome shotgun (WGS) entry which is preliminary data.</text>
</comment>
<evidence type="ECO:0000256" key="2">
    <source>
        <dbReference type="SAM" id="SignalP"/>
    </source>
</evidence>
<gene>
    <name evidence="3" type="ORF">JJB11_10775</name>
</gene>
<dbReference type="InterPro" id="IPR042100">
    <property type="entry name" value="Bug_dom1"/>
</dbReference>
<feature type="chain" id="PRO_5037696341" evidence="2">
    <location>
        <begin position="29"/>
        <end position="330"/>
    </location>
</feature>
<dbReference type="InterPro" id="IPR005064">
    <property type="entry name" value="BUG"/>
</dbReference>
<feature type="signal peptide" evidence="2">
    <location>
        <begin position="1"/>
        <end position="28"/>
    </location>
</feature>
<dbReference type="EMBL" id="JAEPWM010000003">
    <property type="protein sequence ID" value="MBK6006576.1"/>
    <property type="molecule type" value="Genomic_DNA"/>
</dbReference>
<organism evidence="3 4">
    <name type="scientific">Ramlibacter ginsenosidimutans</name>
    <dbReference type="NCBI Taxonomy" id="502333"/>
    <lineage>
        <taxon>Bacteria</taxon>
        <taxon>Pseudomonadati</taxon>
        <taxon>Pseudomonadota</taxon>
        <taxon>Betaproteobacteria</taxon>
        <taxon>Burkholderiales</taxon>
        <taxon>Comamonadaceae</taxon>
        <taxon>Ramlibacter</taxon>
    </lineage>
</organism>
<reference evidence="3" key="2">
    <citation type="submission" date="2021-01" db="EMBL/GenBank/DDBJ databases">
        <authorList>
            <person name="Kang M."/>
        </authorList>
    </citation>
    <scope>NUCLEOTIDE SEQUENCE</scope>
    <source>
        <strain evidence="3">KACC 17527</strain>
    </source>
</reference>
<reference evidence="3" key="1">
    <citation type="journal article" date="2012" name="J. Microbiol. Biotechnol.">
        <title>Ramlibacter ginsenosidimutans sp. nov., with ginsenoside-converting activity.</title>
        <authorList>
            <person name="Wang L."/>
            <person name="An D.S."/>
            <person name="Kim S.G."/>
            <person name="Jin F.X."/>
            <person name="Kim S.C."/>
            <person name="Lee S.T."/>
            <person name="Im W.T."/>
        </authorList>
    </citation>
    <scope>NUCLEOTIDE SEQUENCE</scope>
    <source>
        <strain evidence="3">KACC 17527</strain>
    </source>
</reference>
<keyword evidence="2" id="KW-0732">Signal</keyword>
<dbReference type="Gene3D" id="3.40.190.150">
    <property type="entry name" value="Bordetella uptake gene, domain 1"/>
    <property type="match status" value="1"/>
</dbReference>
<dbReference type="RefSeq" id="WP_201170244.1">
    <property type="nucleotide sequence ID" value="NZ_JAEPWM010000003.1"/>
</dbReference>
<dbReference type="Gene3D" id="3.40.190.10">
    <property type="entry name" value="Periplasmic binding protein-like II"/>
    <property type="match status" value="1"/>
</dbReference>
<proteinExistence type="inferred from homology"/>
<dbReference type="PIRSF" id="PIRSF017082">
    <property type="entry name" value="YflP"/>
    <property type="match status" value="1"/>
</dbReference>
<dbReference type="Pfam" id="PF03401">
    <property type="entry name" value="TctC"/>
    <property type="match status" value="1"/>
</dbReference>
<keyword evidence="4" id="KW-1185">Reference proteome</keyword>
<dbReference type="PANTHER" id="PTHR42928">
    <property type="entry name" value="TRICARBOXYLATE-BINDING PROTEIN"/>
    <property type="match status" value="1"/>
</dbReference>